<evidence type="ECO:0000313" key="3">
    <source>
        <dbReference type="Proteomes" id="UP000193963"/>
    </source>
</evidence>
<evidence type="ECO:0000259" key="1">
    <source>
        <dbReference type="Pfam" id="PF04230"/>
    </source>
</evidence>
<dbReference type="OrthoDB" id="9803627at2"/>
<sequence>MSEPVKLYWWAGKPNFGDAISRAIVAHVSGREVAWAKPGAVDVFAIGSIMHVVRRGNKDPRDGARPVVWGSGCMKPVNTDFVANVDFALVRGPITESLLGIEVPGYGDPGLLMAEILGEVPRGDRIGLIPHYAQMGDPAFRAMVEAHPVLDLIDVRGDALEVCRQIAGCAHVVSSSLHGLIVADSFGVPNTWLSPEGIHAAPKLKFLDYAAGIERALPRPLALADLPGRLASLPQGDLPYAEGVARSKADLRASFPARLTASEEVTQ</sequence>
<keyword evidence="2" id="KW-0670">Pyruvate</keyword>
<proteinExistence type="predicted"/>
<dbReference type="AlphaFoldDB" id="A0A1X7A838"/>
<dbReference type="EC" id="2.5.1.98" evidence="2"/>
<name>A0A1X7A838_9RHOB</name>
<reference evidence="2 3" key="1">
    <citation type="submission" date="2017-03" db="EMBL/GenBank/DDBJ databases">
        <authorList>
            <person name="Afonso C.L."/>
            <person name="Miller P.J."/>
            <person name="Scott M.A."/>
            <person name="Spackman E."/>
            <person name="Goraichik I."/>
            <person name="Dimitrov K.M."/>
            <person name="Suarez D.L."/>
            <person name="Swayne D.E."/>
        </authorList>
    </citation>
    <scope>NUCLEOTIDE SEQUENCE [LARGE SCALE GENOMIC DNA]</scope>
    <source>
        <strain evidence="2 3">CECT 7751</strain>
    </source>
</reference>
<accession>A0A1X7A838</accession>
<dbReference type="Proteomes" id="UP000193963">
    <property type="component" value="Unassembled WGS sequence"/>
</dbReference>
<dbReference type="InterPro" id="IPR007345">
    <property type="entry name" value="Polysacch_pyruvyl_Trfase"/>
</dbReference>
<dbReference type="GO" id="GO:0016740">
    <property type="term" value="F:transferase activity"/>
    <property type="evidence" value="ECO:0007669"/>
    <property type="project" value="UniProtKB-KW"/>
</dbReference>
<keyword evidence="2" id="KW-0808">Transferase</keyword>
<organism evidence="2 3">
    <name type="scientific">Pseudooceanicola marinus</name>
    <dbReference type="NCBI Taxonomy" id="396013"/>
    <lineage>
        <taxon>Bacteria</taxon>
        <taxon>Pseudomonadati</taxon>
        <taxon>Pseudomonadota</taxon>
        <taxon>Alphaproteobacteria</taxon>
        <taxon>Rhodobacterales</taxon>
        <taxon>Paracoccaceae</taxon>
        <taxon>Pseudooceanicola</taxon>
    </lineage>
</organism>
<dbReference type="Pfam" id="PF04230">
    <property type="entry name" value="PS_pyruv_trans"/>
    <property type="match status" value="1"/>
</dbReference>
<protein>
    <submittedName>
        <fullName evidence="2">Exopolysaccharide glucosyl ketal-pyruvate-transferase</fullName>
        <ecNumber evidence="2">2.5.1.98</ecNumber>
    </submittedName>
</protein>
<evidence type="ECO:0000313" key="2">
    <source>
        <dbReference type="EMBL" id="SLN72544.1"/>
    </source>
</evidence>
<feature type="domain" description="Polysaccharide pyruvyl transferase" evidence="1">
    <location>
        <begin position="114"/>
        <end position="195"/>
    </location>
</feature>
<gene>
    <name evidence="2" type="primary">pssM</name>
    <name evidence="2" type="ORF">PSM7751_03927</name>
</gene>
<keyword evidence="3" id="KW-1185">Reference proteome</keyword>
<dbReference type="RefSeq" id="WP_085889943.1">
    <property type="nucleotide sequence ID" value="NZ_FWFN01000010.1"/>
</dbReference>
<dbReference type="EMBL" id="FWFN01000010">
    <property type="protein sequence ID" value="SLN72544.1"/>
    <property type="molecule type" value="Genomic_DNA"/>
</dbReference>